<proteinExistence type="inferred from homology"/>
<dbReference type="SUPFAM" id="SSF53955">
    <property type="entry name" value="Lysozyme-like"/>
    <property type="match status" value="1"/>
</dbReference>
<evidence type="ECO:0000256" key="4">
    <source>
        <dbReference type="SAM" id="MobiDB-lite"/>
    </source>
</evidence>
<accession>A0ABN8WG27</accession>
<dbReference type="CDD" id="cd13401">
    <property type="entry name" value="Slt70-like"/>
    <property type="match status" value="1"/>
</dbReference>
<evidence type="ECO:0000256" key="2">
    <source>
        <dbReference type="ARBA" id="ARBA00009387"/>
    </source>
</evidence>
<evidence type="ECO:0000313" key="7">
    <source>
        <dbReference type="EMBL" id="CAI3954622.1"/>
    </source>
</evidence>
<dbReference type="Proteomes" id="UP001154272">
    <property type="component" value="Unassembled WGS sequence"/>
</dbReference>
<evidence type="ECO:0000259" key="6">
    <source>
        <dbReference type="Pfam" id="PF01464"/>
    </source>
</evidence>
<dbReference type="InterPro" id="IPR008939">
    <property type="entry name" value="Lytic_TGlycosylase_superhlx_U"/>
</dbReference>
<dbReference type="InterPro" id="IPR008258">
    <property type="entry name" value="Transglycosylase_SLT_dom_1"/>
</dbReference>
<name>A0ABN8WG27_9PROT</name>
<evidence type="ECO:0000256" key="5">
    <source>
        <dbReference type="SAM" id="SignalP"/>
    </source>
</evidence>
<evidence type="ECO:0000313" key="8">
    <source>
        <dbReference type="Proteomes" id="UP001154272"/>
    </source>
</evidence>
<dbReference type="Gene3D" id="1.10.530.10">
    <property type="match status" value="1"/>
</dbReference>
<sequence>MQGIYSISPSVVRALVASATLFAGVSVSAIRAQTPTQQDQYEESTIAATRPSSSGNNGSIRFPRPLDTLDARRIRHIFDLQRKGDFTTAQSETIQISDNLLLGDILAERYLNPQFTPNNGQLRLWLKNFSFYADSTEIIKKLNGLISAETGGLPLDHSLPVLKANVIQISLPTPKETDPIVTPFKRNPRLDRTIYTRSTLGEKGAKNALELIEKTPGMTDLYAAQLQAEIAQQLFATGKDEYALHIAQQAFSLSKGRIALAGYIAGLIEWKQDQNDLAFYLFSKASHADITSPHLQGGCFFWAARTRLSVNDLQGYQTWLHRAAKFPLTFYGILARETLQEGKQTLSFKAKPVDIISNVDISAIEDTALGKRFFALLQVGEKDRAEIVLRQLWMQSNLNLPLSRSIQLVAKAAGFTELSDQLQTILIHHDETVKNDLALPIPNLKPRHGFKMNPALVYALTRLESNFNSKAISRNGAMGLMQIMPVTAKYIAKKQDNLSLNHPAELQNAALNLEIGQLYLEHLAELSNKNEAQGGNLLHMLASYNAGPSMIGKWLEITDHQHDPLLFMESIPLSETRNYLHRALTYLWIYSKELDLPKPSLKSLAQNEWPSFDDEQQLMKTVTLH</sequence>
<dbReference type="InterPro" id="IPR023346">
    <property type="entry name" value="Lysozyme-like_dom_sf"/>
</dbReference>
<evidence type="ECO:0000256" key="3">
    <source>
        <dbReference type="ARBA" id="ARBA00022729"/>
    </source>
</evidence>
<dbReference type="EMBL" id="CAMXCH010000004">
    <property type="protein sequence ID" value="CAI3954622.1"/>
    <property type="molecule type" value="Genomic_DNA"/>
</dbReference>
<feature type="compositionally biased region" description="Polar residues" evidence="4">
    <location>
        <begin position="46"/>
        <end position="59"/>
    </location>
</feature>
<dbReference type="RefSeq" id="WP_282024544.1">
    <property type="nucleotide sequence ID" value="NZ_CAMXCH010000004.1"/>
</dbReference>
<dbReference type="Gene3D" id="1.25.20.10">
    <property type="entry name" value="Bacterial muramidases"/>
    <property type="match status" value="1"/>
</dbReference>
<dbReference type="Pfam" id="PF01464">
    <property type="entry name" value="SLT"/>
    <property type="match status" value="1"/>
</dbReference>
<keyword evidence="8" id="KW-1185">Reference proteome</keyword>
<feature type="chain" id="PRO_5046889246" evidence="5">
    <location>
        <begin position="24"/>
        <end position="625"/>
    </location>
</feature>
<dbReference type="SUPFAM" id="SSF48435">
    <property type="entry name" value="Bacterial muramidases"/>
    <property type="match status" value="1"/>
</dbReference>
<feature type="region of interest" description="Disordered" evidence="4">
    <location>
        <begin position="34"/>
        <end position="64"/>
    </location>
</feature>
<reference evidence="7" key="1">
    <citation type="submission" date="2022-10" db="EMBL/GenBank/DDBJ databases">
        <authorList>
            <person name="Botero Cardona J."/>
        </authorList>
    </citation>
    <scope>NUCLEOTIDE SEQUENCE</scope>
    <source>
        <strain evidence="7">R-83534</strain>
    </source>
</reference>
<keyword evidence="3 5" id="KW-0732">Signal</keyword>
<feature type="domain" description="Transglycosylase SLT" evidence="6">
    <location>
        <begin position="450"/>
        <end position="562"/>
    </location>
</feature>
<dbReference type="PANTHER" id="PTHR37423">
    <property type="entry name" value="SOLUBLE LYTIC MUREIN TRANSGLYCOSYLASE-RELATED"/>
    <property type="match status" value="1"/>
</dbReference>
<comment type="similarity">
    <text evidence="2">Belongs to the virb1 family.</text>
</comment>
<organism evidence="7 8">
    <name type="scientific">Commensalibacter papalotli</name>
    <name type="common">ex Botero et al. 2024</name>
    <dbReference type="NCBI Taxonomy" id="2972766"/>
    <lineage>
        <taxon>Bacteria</taxon>
        <taxon>Pseudomonadati</taxon>
        <taxon>Pseudomonadota</taxon>
        <taxon>Alphaproteobacteria</taxon>
        <taxon>Acetobacterales</taxon>
        <taxon>Acetobacteraceae</taxon>
    </lineage>
</organism>
<gene>
    <name evidence="7" type="ORF">R83534S58_LOCUS1925</name>
</gene>
<feature type="signal peptide" evidence="5">
    <location>
        <begin position="1"/>
        <end position="23"/>
    </location>
</feature>
<dbReference type="PANTHER" id="PTHR37423:SF2">
    <property type="entry name" value="MEMBRANE-BOUND LYTIC MUREIN TRANSGLYCOSYLASE C"/>
    <property type="match status" value="1"/>
</dbReference>
<comment type="caution">
    <text evidence="7">The sequence shown here is derived from an EMBL/GenBank/DDBJ whole genome shotgun (WGS) entry which is preliminary data.</text>
</comment>
<protein>
    <submittedName>
        <fullName evidence="7">Soluble lytic murein transglycosylase or regulatory protein s ( may contain LysM/invasin domain) (MltE) (PDB:153L)</fullName>
    </submittedName>
</protein>
<evidence type="ECO:0000256" key="1">
    <source>
        <dbReference type="ARBA" id="ARBA00007734"/>
    </source>
</evidence>
<comment type="similarity">
    <text evidence="1">Belongs to the transglycosylase Slt family.</text>
</comment>